<dbReference type="Pfam" id="PF13145">
    <property type="entry name" value="Rotamase_2"/>
    <property type="match status" value="1"/>
</dbReference>
<dbReference type="EMBL" id="CP059567">
    <property type="protein sequence ID" value="QMT40806.1"/>
    <property type="molecule type" value="Genomic_DNA"/>
</dbReference>
<proteinExistence type="inferred from homology"/>
<evidence type="ECO:0000256" key="1">
    <source>
        <dbReference type="ARBA" id="ARBA00000971"/>
    </source>
</evidence>
<dbReference type="Proteomes" id="UP000514752">
    <property type="component" value="Chromosome"/>
</dbReference>
<evidence type="ECO:0000256" key="5">
    <source>
        <dbReference type="ARBA" id="ARBA00023110"/>
    </source>
</evidence>
<evidence type="ECO:0000259" key="8">
    <source>
        <dbReference type="Pfam" id="PF13145"/>
    </source>
</evidence>
<evidence type="ECO:0000256" key="4">
    <source>
        <dbReference type="ARBA" id="ARBA00022729"/>
    </source>
</evidence>
<evidence type="ECO:0000256" key="7">
    <source>
        <dbReference type="SAM" id="SignalP"/>
    </source>
</evidence>
<feature type="chain" id="PRO_5028444424" description="peptidylprolyl isomerase" evidence="7">
    <location>
        <begin position="22"/>
        <end position="257"/>
    </location>
</feature>
<dbReference type="RefSeq" id="WP_182122413.1">
    <property type="nucleotide sequence ID" value="NZ_CP059567.1"/>
</dbReference>
<feature type="signal peptide" evidence="7">
    <location>
        <begin position="1"/>
        <end position="21"/>
    </location>
</feature>
<dbReference type="PANTHER" id="PTHR47245:SF1">
    <property type="entry name" value="FOLDASE PROTEIN PRSA"/>
    <property type="match status" value="1"/>
</dbReference>
<reference evidence="9 10" key="1">
    <citation type="submission" date="2020-07" db="EMBL/GenBank/DDBJ databases">
        <title>Genomic diversity of species in the Neisseriaceae family.</title>
        <authorList>
            <person name="Vincent A.T."/>
            <person name="Bernet E."/>
            <person name="Veyrier F.J."/>
        </authorList>
    </citation>
    <scope>NUCLEOTIDE SEQUENCE [LARGE SCALE GENOMIC DNA]</scope>
    <source>
        <strain evidence="9 10">DSM 22244</strain>
    </source>
</reference>
<evidence type="ECO:0000313" key="10">
    <source>
        <dbReference type="Proteomes" id="UP000514752"/>
    </source>
</evidence>
<dbReference type="KEGG" id="nsg:H3L94_01740"/>
<evidence type="ECO:0000256" key="3">
    <source>
        <dbReference type="ARBA" id="ARBA00013194"/>
    </source>
</evidence>
<accession>A0A7D7S5E9</accession>
<evidence type="ECO:0000313" key="9">
    <source>
        <dbReference type="EMBL" id="QMT40806.1"/>
    </source>
</evidence>
<name>A0A7D7S5E9_9NEIS</name>
<dbReference type="InterPro" id="IPR046357">
    <property type="entry name" value="PPIase_dom_sf"/>
</dbReference>
<dbReference type="Gene3D" id="3.10.50.40">
    <property type="match status" value="1"/>
</dbReference>
<keyword evidence="4 7" id="KW-0732">Signal</keyword>
<keyword evidence="5" id="KW-0697">Rotamase</keyword>
<evidence type="ECO:0000256" key="6">
    <source>
        <dbReference type="ARBA" id="ARBA00023235"/>
    </source>
</evidence>
<dbReference type="GO" id="GO:0003755">
    <property type="term" value="F:peptidyl-prolyl cis-trans isomerase activity"/>
    <property type="evidence" value="ECO:0007669"/>
    <property type="project" value="UniProtKB-KW"/>
</dbReference>
<sequence length="257" mass="28610">MNKRTTAFAVAAALAAGWAIAAEAPKIADERVDILVKEIEQQQRAQQDGQPGAPQPDTAAIRKYALNQLQSVEVLKNAAIAAGLDKKPEIQARLANVQAELYAHAYTEHLSSQITVSDADIRRLYDSLASQVKLQHVKFDNEATANEALDLLRKGMSFPELMRRYPTDNGIQDAWMSVQQMPPEIAETVNGMTRGQIKPVKMPDGNFFIFKLADTRTDPDAPPFSQVKDMLAEQTKQQRVQEEIFKLLREHGVDPTM</sequence>
<comment type="catalytic activity">
    <reaction evidence="1">
        <text>[protein]-peptidylproline (omega=180) = [protein]-peptidylproline (omega=0)</text>
        <dbReference type="Rhea" id="RHEA:16237"/>
        <dbReference type="Rhea" id="RHEA-COMP:10747"/>
        <dbReference type="Rhea" id="RHEA-COMP:10748"/>
        <dbReference type="ChEBI" id="CHEBI:83833"/>
        <dbReference type="ChEBI" id="CHEBI:83834"/>
        <dbReference type="EC" id="5.2.1.8"/>
    </reaction>
</comment>
<dbReference type="EC" id="5.2.1.8" evidence="3"/>
<dbReference type="AlphaFoldDB" id="A0A7D7S5E9"/>
<dbReference type="PANTHER" id="PTHR47245">
    <property type="entry name" value="PEPTIDYLPROLYL ISOMERASE"/>
    <property type="match status" value="1"/>
</dbReference>
<dbReference type="SUPFAM" id="SSF54534">
    <property type="entry name" value="FKBP-like"/>
    <property type="match status" value="1"/>
</dbReference>
<gene>
    <name evidence="9" type="ORF">H3L94_01740</name>
</gene>
<comment type="similarity">
    <text evidence="2">Belongs to the PpiC/parvulin rotamase family.</text>
</comment>
<dbReference type="InterPro" id="IPR050245">
    <property type="entry name" value="PrsA_foldase"/>
</dbReference>
<keyword evidence="6 9" id="KW-0413">Isomerase</keyword>
<feature type="domain" description="PpiC" evidence="8">
    <location>
        <begin position="116"/>
        <end position="229"/>
    </location>
</feature>
<organism evidence="9 10">
    <name type="scientific">Neisseria shayeganii</name>
    <dbReference type="NCBI Taxonomy" id="607712"/>
    <lineage>
        <taxon>Bacteria</taxon>
        <taxon>Pseudomonadati</taxon>
        <taxon>Pseudomonadota</taxon>
        <taxon>Betaproteobacteria</taxon>
        <taxon>Neisseriales</taxon>
        <taxon>Neisseriaceae</taxon>
        <taxon>Neisseria</taxon>
    </lineage>
</organism>
<evidence type="ECO:0000256" key="2">
    <source>
        <dbReference type="ARBA" id="ARBA00007656"/>
    </source>
</evidence>
<dbReference type="InterPro" id="IPR000297">
    <property type="entry name" value="PPIase_PpiC"/>
</dbReference>
<protein>
    <recommendedName>
        <fullName evidence="3">peptidylprolyl isomerase</fullName>
        <ecNumber evidence="3">5.2.1.8</ecNumber>
    </recommendedName>
</protein>